<feature type="compositionally biased region" description="Pro residues" evidence="6">
    <location>
        <begin position="1854"/>
        <end position="1863"/>
    </location>
</feature>
<dbReference type="PANTHER" id="PTHR42800">
    <property type="entry name" value="EXOINULINASE INUD (AFU_ORTHOLOGUE AFUA_5G00480)"/>
    <property type="match status" value="1"/>
</dbReference>
<keyword evidence="4" id="KW-1015">Disulfide bond</keyword>
<sequence length="1905" mass="213832">MFIFLVFMLAFQSLIIPLSEREAAANDSGNEGTLSYEIENPGFETGDLSGWEVLEGDAFSDANVSPSTTYWDGVPFNHKGDYHLWGAENGGDDKTGKLKSSHFELAGSGTVSFLIGGGNDSKNLYVALVHAETGKELMRATNDNFNDETGESYNRVTWDASEYKGEELFFKVVNNLEGGWGHINVDDFRTFYPEEETGEEEIGQGYYNEVYRPQFHFTPEENWMNDPNGLVYYDGEYHLFYQHNPVDNVWGSMYWGHAISEDLVNWDHQPLALYPDENGFIWSGSVVIDEDNTSGLGNGDHPPFVAVFTYELGNDDQHVGIAYSNDKGRTWEKAEENPVVRMPEELKASNGGAGVFRDPNVFWHEETSQWIFSIAAGEVIDFYTSVDLLNWEKSGSFENTTSHDFDIWECPDLFQMAVDTTGDGEEDTEKWVLTLSVHNAPAGGSGMAYFIGEFDGETFKADHDDVRWVDYGADFYAAVTWGQTPQEYPIWVGWMSNPVEYGNDTPTDPWRSAMSVPRKLSLHEEGGEIHLMQEPADELAQLRGEHYAFENEVIEGASDLLSDITGDTFEIQAEFALDDQTSADAFGFNVRTGDGEYTSVGYDLANDELFVDRTESRDTSFNENFAAKHVADFSVQGDKVTMTLLVDRSSVEVFFNEGKTVFTNQIFPDPYSQGLQLFADNGTVELSKLEVYEMKKAEYKANDQWIREDLDSSLPNDIENPGFETGDLSGWNVIGNGKAFNGVVTDQPHFWDEEIPFNHEGEYHLWGFKGAEEDGRSDLRTGVLTSSTFELGGNGTINFLIGGGEDRDRTYVSLIRATDGEELFRATGRNSEQYRRVYWDASDYLGEQLYIKVADYHSGGFGHINVDDFNVYNEKDGEGDTPSDLPELVSHWPLDEGDGNKTADEEMDYTDTIHYVFNNAVDKPSTDPLWREGIVNHGLLFDGYSTWVERDAEDFVKLDNTFSLEAWVAPRAYEWGNEGKKSAIINQQNANNAQGFILGMGRHGSWSFEAGVNGEWFEVWADEDAPLEKFEWSHIVATLDGSRNVMELYLNGEKVGETDLPRNSTFVPASEPLRIGKHNEPAIINGVFTANMFNGMMDEIKVHGAALDEEEVSEKYAAYADGFENGEHPEPYLDYERSRYDEDRHRPQYHLISPEHWMNEPHAPFYFEGKYHIFYQHNPQGPYWNHIHWGHAVSDDMIHWEDMPIALAPEGGSVSPDGVWSGDATFDADGNPVLLFTAGDDSKTPNQMVGLAESTFPEDGDVNLPQWNMHDEPVNVQEENLHADEGEVMFGQFRDPYVWEEDGTWYQLVSSGIMDGGEHVGGTALLYTSDDLYEWEYEGPFFTGDVQQYPATGHVWELPVFLPLTDEDGEETGKYAFFINPWYDGYSEHDVKYVWHWIGEWDRENHKFVPDHEEPRLFDYGEHFTGPSGFEDHDGRSVLYSIAQDRRSEQAHYDAGWAHNAGLPLSLSLTGENELGIEPIEEVKNLRGEQLISKNNVSVSELQETLSQVQGDMLEINVEVENADAEAFGLNLRQSDDLREKTLLYYDFSDEKLGIDRNRSSLDPDVRKGIHEGELSLNDETLQLQIFLDRSMVEAYANGKRSITSRVYPTMDAMGLDIWSEGGDVQVLSFEVWEMTSAYGETVPPMEADVKEVIPHKSLPNHDFQTGDLSGWKVLEGDAFQDEHVTNADGWGWGGPFNQAHTGVDPNHYHYWGFNPDLGGDSLTGAMRSESFILGADGSIDFLVAGGNAPEELYVALVRAADDEYLMKATGHQSEQYRRVRWDASDYIGEELYLKVVDRKTDGFGHINLDNVNVSVDLDTEFENDHLVTYYGLEEEPDDEEPGRPGSPGQGGPPDNPGPPGHAGPPGGEGPPGLNGKPGEVGKSGKHGKPEVPGRPGNQGKSAQR</sequence>
<accession>A0A1H9U7X6</accession>
<dbReference type="SMART" id="SM00640">
    <property type="entry name" value="Glyco_32"/>
    <property type="match status" value="2"/>
</dbReference>
<feature type="domain" description="LamG-like jellyroll fold" evidence="7">
    <location>
        <begin position="960"/>
        <end position="1110"/>
    </location>
</feature>
<keyword evidence="5" id="KW-0326">Glycosidase</keyword>
<dbReference type="PROSITE" id="PS00609">
    <property type="entry name" value="GLYCOSYL_HYDROL_F32"/>
    <property type="match status" value="1"/>
</dbReference>
<organism evidence="8 9">
    <name type="scientific">Salipaludibacillus aurantiacus</name>
    <dbReference type="NCBI Taxonomy" id="1601833"/>
    <lineage>
        <taxon>Bacteria</taxon>
        <taxon>Bacillati</taxon>
        <taxon>Bacillota</taxon>
        <taxon>Bacilli</taxon>
        <taxon>Bacillales</taxon>
        <taxon>Bacillaceae</taxon>
    </lineage>
</organism>
<evidence type="ECO:0000256" key="4">
    <source>
        <dbReference type="ARBA" id="ARBA00023157"/>
    </source>
</evidence>
<dbReference type="InterPro" id="IPR013148">
    <property type="entry name" value="Glyco_hydro_32_N"/>
</dbReference>
<evidence type="ECO:0000256" key="2">
    <source>
        <dbReference type="ARBA" id="ARBA00022729"/>
    </source>
</evidence>
<dbReference type="SUPFAM" id="SSF49899">
    <property type="entry name" value="Concanavalin A-like lectins/glucanases"/>
    <property type="match status" value="3"/>
</dbReference>
<evidence type="ECO:0000313" key="8">
    <source>
        <dbReference type="EMBL" id="SES05576.1"/>
    </source>
</evidence>
<dbReference type="InterPro" id="IPR006558">
    <property type="entry name" value="LamG-like"/>
</dbReference>
<dbReference type="GO" id="GO:0004575">
    <property type="term" value="F:sucrose alpha-glucosidase activity"/>
    <property type="evidence" value="ECO:0007669"/>
    <property type="project" value="TreeGrafter"/>
</dbReference>
<dbReference type="FunFam" id="2.60.120.560:FF:000003">
    <property type="entry name" value="Extracellular exo-inulinase inuE"/>
    <property type="match status" value="1"/>
</dbReference>
<dbReference type="InterPro" id="IPR023296">
    <property type="entry name" value="Glyco_hydro_beta-prop_sf"/>
</dbReference>
<dbReference type="Gene3D" id="2.60.120.200">
    <property type="match status" value="1"/>
</dbReference>
<keyword evidence="3 8" id="KW-0378">Hydrolase</keyword>
<dbReference type="InterPro" id="IPR001362">
    <property type="entry name" value="Glyco_hydro_32"/>
</dbReference>
<dbReference type="Gene3D" id="2.115.10.20">
    <property type="entry name" value="Glycosyl hydrolase domain, family 43"/>
    <property type="match status" value="2"/>
</dbReference>
<dbReference type="PANTHER" id="PTHR42800:SF1">
    <property type="entry name" value="EXOINULINASE INUD (AFU_ORTHOLOGUE AFUA_5G00480)"/>
    <property type="match status" value="1"/>
</dbReference>
<evidence type="ECO:0000256" key="6">
    <source>
        <dbReference type="SAM" id="MobiDB-lite"/>
    </source>
</evidence>
<dbReference type="GO" id="GO:0005987">
    <property type="term" value="P:sucrose catabolic process"/>
    <property type="evidence" value="ECO:0007669"/>
    <property type="project" value="TreeGrafter"/>
</dbReference>
<dbReference type="CDD" id="cd08996">
    <property type="entry name" value="GH32_FFase"/>
    <property type="match status" value="1"/>
</dbReference>
<dbReference type="CDD" id="cd18622">
    <property type="entry name" value="GH32_Inu-like"/>
    <property type="match status" value="1"/>
</dbReference>
<dbReference type="Gene3D" id="2.60.120.560">
    <property type="entry name" value="Exo-inulinase, domain 1"/>
    <property type="match status" value="2"/>
</dbReference>
<gene>
    <name evidence="8" type="ORF">SAMN05518684_10728</name>
</gene>
<comment type="similarity">
    <text evidence="1">Belongs to the glycosyl hydrolase 32 family.</text>
</comment>
<dbReference type="SMART" id="SM00560">
    <property type="entry name" value="LamGL"/>
    <property type="match status" value="1"/>
</dbReference>
<dbReference type="SUPFAM" id="SSF75005">
    <property type="entry name" value="Arabinanase/levansucrase/invertase"/>
    <property type="match status" value="2"/>
</dbReference>
<dbReference type="InterPro" id="IPR013189">
    <property type="entry name" value="Glyco_hydro_32_C"/>
</dbReference>
<dbReference type="Proteomes" id="UP000198571">
    <property type="component" value="Unassembled WGS sequence"/>
</dbReference>
<dbReference type="EMBL" id="FOGT01000007">
    <property type="protein sequence ID" value="SES05576.1"/>
    <property type="molecule type" value="Genomic_DNA"/>
</dbReference>
<dbReference type="Pfam" id="PF00251">
    <property type="entry name" value="Glyco_hydro_32N"/>
    <property type="match status" value="2"/>
</dbReference>
<dbReference type="Pfam" id="PF08244">
    <property type="entry name" value="Glyco_hydro_32C"/>
    <property type="match status" value="2"/>
</dbReference>
<proteinExistence type="inferred from homology"/>
<dbReference type="Gene3D" id="2.60.120.260">
    <property type="entry name" value="Galactose-binding domain-like"/>
    <property type="match status" value="2"/>
</dbReference>
<evidence type="ECO:0000259" key="7">
    <source>
        <dbReference type="SMART" id="SM00560"/>
    </source>
</evidence>
<feature type="region of interest" description="Disordered" evidence="6">
    <location>
        <begin position="1833"/>
        <end position="1905"/>
    </location>
</feature>
<dbReference type="Pfam" id="PF13385">
    <property type="entry name" value="Laminin_G_3"/>
    <property type="match status" value="1"/>
</dbReference>
<dbReference type="GO" id="GO:0005737">
    <property type="term" value="C:cytoplasm"/>
    <property type="evidence" value="ECO:0007669"/>
    <property type="project" value="TreeGrafter"/>
</dbReference>
<evidence type="ECO:0000256" key="3">
    <source>
        <dbReference type="ARBA" id="ARBA00022801"/>
    </source>
</evidence>
<evidence type="ECO:0000313" key="9">
    <source>
        <dbReference type="Proteomes" id="UP000198571"/>
    </source>
</evidence>
<dbReference type="STRING" id="1601833.SAMN05518684_10728"/>
<keyword evidence="9" id="KW-1185">Reference proteome</keyword>
<evidence type="ECO:0000256" key="5">
    <source>
        <dbReference type="ARBA" id="ARBA00023295"/>
    </source>
</evidence>
<name>A0A1H9U7X6_9BACI</name>
<dbReference type="InterPro" id="IPR013320">
    <property type="entry name" value="ConA-like_dom_sf"/>
</dbReference>
<protein>
    <submittedName>
        <fullName evidence="8">Sucrose-6-phosphate hydrolase SacC, GH32 family</fullName>
    </submittedName>
</protein>
<evidence type="ECO:0000256" key="1">
    <source>
        <dbReference type="ARBA" id="ARBA00009902"/>
    </source>
</evidence>
<feature type="compositionally biased region" description="Gly residues" evidence="6">
    <location>
        <begin position="1864"/>
        <end position="1873"/>
    </location>
</feature>
<dbReference type="InterPro" id="IPR018053">
    <property type="entry name" value="Glyco_hydro_32_AS"/>
</dbReference>
<keyword evidence="2" id="KW-0732">Signal</keyword>
<reference evidence="9" key="1">
    <citation type="submission" date="2016-10" db="EMBL/GenBank/DDBJ databases">
        <authorList>
            <person name="Varghese N."/>
            <person name="Submissions S."/>
        </authorList>
    </citation>
    <scope>NUCLEOTIDE SEQUENCE [LARGE SCALE GENOMIC DNA]</scope>
    <source>
        <strain evidence="9">S9</strain>
    </source>
</reference>